<dbReference type="PANTHER" id="PTHR12436:SF3">
    <property type="entry name" value="GERMINAL-CENTER ASSOCIATED NUCLEAR PROTEIN"/>
    <property type="match status" value="1"/>
</dbReference>
<feature type="region of interest" description="Disordered" evidence="1">
    <location>
        <begin position="311"/>
        <end position="384"/>
    </location>
</feature>
<reference evidence="3" key="1">
    <citation type="journal article" date="2020" name="Fungal Divers.">
        <title>Resolving the Mortierellaceae phylogeny through synthesis of multi-gene phylogenetics and phylogenomics.</title>
        <authorList>
            <person name="Vandepol N."/>
            <person name="Liber J."/>
            <person name="Desiro A."/>
            <person name="Na H."/>
            <person name="Kennedy M."/>
            <person name="Barry K."/>
            <person name="Grigoriev I.V."/>
            <person name="Miller A.N."/>
            <person name="O'Donnell K."/>
            <person name="Stajich J.E."/>
            <person name="Bonito G."/>
        </authorList>
    </citation>
    <scope>NUCLEOTIDE SEQUENCE</scope>
    <source>
        <strain evidence="3">NRRL 2769</strain>
    </source>
</reference>
<keyword evidence="4" id="KW-1185">Reference proteome</keyword>
<feature type="compositionally biased region" description="Low complexity" evidence="1">
    <location>
        <begin position="1046"/>
        <end position="1062"/>
    </location>
</feature>
<feature type="compositionally biased region" description="Low complexity" evidence="1">
    <location>
        <begin position="1951"/>
        <end position="1977"/>
    </location>
</feature>
<feature type="region of interest" description="Disordered" evidence="1">
    <location>
        <begin position="110"/>
        <end position="288"/>
    </location>
</feature>
<feature type="region of interest" description="Disordered" evidence="1">
    <location>
        <begin position="1792"/>
        <end position="1846"/>
    </location>
</feature>
<dbReference type="Gene3D" id="1.25.40.990">
    <property type="match status" value="1"/>
</dbReference>
<feature type="region of interest" description="Disordered" evidence="1">
    <location>
        <begin position="974"/>
        <end position="993"/>
    </location>
</feature>
<feature type="compositionally biased region" description="Gly residues" evidence="1">
    <location>
        <begin position="136"/>
        <end position="153"/>
    </location>
</feature>
<feature type="compositionally biased region" description="Polar residues" evidence="1">
    <location>
        <begin position="340"/>
        <end position="364"/>
    </location>
</feature>
<feature type="region of interest" description="Disordered" evidence="1">
    <location>
        <begin position="1947"/>
        <end position="1977"/>
    </location>
</feature>
<feature type="compositionally biased region" description="Acidic residues" evidence="1">
    <location>
        <begin position="1828"/>
        <end position="1846"/>
    </location>
</feature>
<feature type="region of interest" description="Disordered" evidence="1">
    <location>
        <begin position="807"/>
        <end position="839"/>
    </location>
</feature>
<dbReference type="PANTHER" id="PTHR12436">
    <property type="entry name" value="80 KDA MCM3-ASSOCIATED PROTEIN"/>
    <property type="match status" value="1"/>
</dbReference>
<evidence type="ECO:0000259" key="2">
    <source>
        <dbReference type="Pfam" id="PF03399"/>
    </source>
</evidence>
<evidence type="ECO:0000313" key="3">
    <source>
        <dbReference type="EMBL" id="KAG0017003.1"/>
    </source>
</evidence>
<dbReference type="InterPro" id="IPR045107">
    <property type="entry name" value="SAC3/GANP/THP3"/>
</dbReference>
<feature type="compositionally biased region" description="Low complexity" evidence="1">
    <location>
        <begin position="975"/>
        <end position="986"/>
    </location>
</feature>
<feature type="region of interest" description="Disordered" evidence="1">
    <location>
        <begin position="1863"/>
        <end position="1890"/>
    </location>
</feature>
<evidence type="ECO:0000256" key="1">
    <source>
        <dbReference type="SAM" id="MobiDB-lite"/>
    </source>
</evidence>
<sequence length="1999" mass="218198">MNNPNAFTSAFGNSGGGMNFGSSSGGGSTASAFGNTNPTASAFGGNSGGGGGKFTSAFGNNTNNNNYNSGASAFNQGNTNPNFAFNSNNSGYSANNNNLNNGPGGYQAASFDVSGNMTGNTDSQRGGRGRGRGNSYRGGGSGGRGGSNRGGGNMTYVAPGLSTGSHHSSSNNNSQAQVNSAFSTGASDDSGSSFPTQGSSRGRGSGYPRGGGTVRGARGGGGQYKSLQWRPDGAQNQRSDQNQSSFPQSTDSPMSMDNSMDSSSGFNSGSGGFQQQQQSAFGGGGATTATTANGTAQSAFGGTSLTSASAEARAGRGFPASSMSNKSDSVFAVPAPRQTPPSSNNSQRFGAGTSGPSAFSTQQKSENRTSRTHQQDLNNVSENADSRLARFTAVPIGNKYDELKVKRVKEREDAIRRGAIPDPEKRGRLEDAITFIGTCMDMCPEFERHEREYQQNVEKFEKIPNTEHINHARAVKAYARPAAGVEQPLPSDVRPPDVLLSTLDYLVTEIVDDNDLSDSHAFVRDRTRSIRQDFTLQNNRGIEAVQAHEIIARYHILCSHQLCENENFSEQQEMEQLRKVLTSLQEFYDDMRREGIPCPNEAEFRAYHILSHLRDPDMVRQAQQLPPHIFMDPYIQVAAEIHALTRRNNDIKRRAKIQSEASPNFFSRFFKLVQGPKVSYLMACLLETNFVEVRKGALKALNKSYLDQHEGFPVRDLVNVLGFDDDKECIANCEEYDLALTYYGHPAVVFGRRDQNTRRRIFKEGTRPIRQHKNLRIVESKRQNYSAAQIIYGETPGPQQINALASGSQFTTPSVSSRPPVMQPPRQLHTVSASTSNASRFGPPAAAAAGAAAGASAFGSSESAIASRPAGVFDFGLGKPPGQTALPPAPSISNQAPGLAISSASRLRPHLGPTPTQPSLPTSFPSAVSGPPINLSAGKPTHAGGFAVPSPANPAVPNFNAPAPGGFSFNVPQLSASTSSSTTPAGSIPPPSQPSFVFKVPETTSAGSFTTGRAGLPAAAAATPSFTVPPPLFQSVPTAPTAQPKPSITTSPSISTTVSRFSTPPPPSPISAPPKSDATRIVTRRGRIYPRSVIESFLKDFLDRETDRVIRMTAAQVSQEVVVERSLRRARERQSNIRNQSELVLADVIAQVTEEITEEILADLYRETKLKKKVITQWREFTRKCRQRAEELRRRQEHFLNNVRAMGSRAGLTDGNPMAAKIREYNAKQQRIRSSSSVSEGMNGQSSMESIANKRKRMLSIGQEGSPDLALVAGLKKVVEPKRELQAPLPVLKIVESRYHSSAMGRPNQQLQDMAQTNFKGPALTKRRWRLFVNTPTFKESHSKWLLTKLGVDMSRHTKAQQRSGIMTAIHQSQSSDENAMDMVVCGVEDQSVKDLLGMSKYAILETAAFIFEFSNIPFSGHDATEDSINQYWKGESQRLMKFLACFPKVKQPIVLILWTEAREMWERVSPRMIEILNLDQMVRSPNGPLLSYNFLNLSMSGMQLDPYIIGSLEWLASETKDFFEEPAVLLRNLLEKYRPIYEWALCRIALADGPLYSQFDEDDEEEAHRWLVRENERKKQLANGGNVQDAQSSPPRNLFVEATESGFNLAVNLFNLELESIAQTIEAKGQGETREGAEQEGKVKDAMARFIRQAALPPMRRGAIQERINFGMDPKGQIIQWVEAGILDTERFSVRMSKLDQQRLDLRWQQGQYKALNDYEEDANRQEDDAPQPEVAFKPILIHDEVDVEGNVFDFEITVQSDVRAWEKQIEKQARDREERALAVPGEISSRSRLTLPNGPLRFGDSRKRRAPERPRDSMKKTRIEGGEDTEFIEDVNGEGDDDDNLFLTQTSTPTGVRASLAKLGGHSPQSIASLSRQSPIGSQSDTKPALSAPVQHLHELLQAYTNKNYNSSSTQTARETPNAAIPATSFSWSTPSFLKGTTALKSEQPRTTPTPVTFTPAAPTSIATQSSASTAGVDRLSRLRNLIKEVKTTTLQQ</sequence>
<dbReference type="GO" id="GO:0070390">
    <property type="term" value="C:transcription export complex 2"/>
    <property type="evidence" value="ECO:0007669"/>
    <property type="project" value="TreeGrafter"/>
</dbReference>
<gene>
    <name evidence="3" type="ORF">BGZ80_008704</name>
</gene>
<dbReference type="EMBL" id="JAAAID010000481">
    <property type="protein sequence ID" value="KAG0017003.1"/>
    <property type="molecule type" value="Genomic_DNA"/>
</dbReference>
<feature type="compositionally biased region" description="Polar residues" evidence="1">
    <location>
        <begin position="807"/>
        <end position="817"/>
    </location>
</feature>
<feature type="region of interest" description="Disordered" evidence="1">
    <location>
        <begin position="1037"/>
        <end position="1078"/>
    </location>
</feature>
<feature type="compositionally biased region" description="Low complexity" evidence="1">
    <location>
        <begin position="165"/>
        <end position="183"/>
    </location>
</feature>
<feature type="compositionally biased region" description="Basic and acidic residues" evidence="1">
    <location>
        <begin position="1813"/>
        <end position="1827"/>
    </location>
</feature>
<comment type="caution">
    <text evidence="3">The sequence shown here is derived from an EMBL/GenBank/DDBJ whole genome shotgun (WGS) entry which is preliminary data.</text>
</comment>
<proteinExistence type="predicted"/>
<accession>A0A9P6MX13</accession>
<feature type="domain" description="SAC3/GANP/THP3 conserved" evidence="2">
    <location>
        <begin position="442"/>
        <end position="740"/>
    </location>
</feature>
<name>A0A9P6MX13_9FUNG</name>
<feature type="compositionally biased region" description="Polar residues" evidence="1">
    <location>
        <begin position="1869"/>
        <end position="1888"/>
    </location>
</feature>
<protein>
    <recommendedName>
        <fullName evidence="2">SAC3/GANP/THP3 conserved domain-containing protein</fullName>
    </recommendedName>
</protein>
<feature type="compositionally biased region" description="Gly residues" evidence="1">
    <location>
        <begin position="201"/>
        <end position="223"/>
    </location>
</feature>
<feature type="compositionally biased region" description="Pro residues" evidence="1">
    <location>
        <begin position="1063"/>
        <end position="1072"/>
    </location>
</feature>
<feature type="compositionally biased region" description="Polar residues" evidence="1">
    <location>
        <begin position="113"/>
        <end position="124"/>
    </location>
</feature>
<feature type="compositionally biased region" description="Low complexity" evidence="1">
    <location>
        <begin position="249"/>
        <end position="280"/>
    </location>
</feature>
<dbReference type="Proteomes" id="UP000703661">
    <property type="component" value="Unassembled WGS sequence"/>
</dbReference>
<dbReference type="GO" id="GO:0006406">
    <property type="term" value="P:mRNA export from nucleus"/>
    <property type="evidence" value="ECO:0007669"/>
    <property type="project" value="TreeGrafter"/>
</dbReference>
<organism evidence="3 4">
    <name type="scientific">Entomortierella chlamydospora</name>
    <dbReference type="NCBI Taxonomy" id="101097"/>
    <lineage>
        <taxon>Eukaryota</taxon>
        <taxon>Fungi</taxon>
        <taxon>Fungi incertae sedis</taxon>
        <taxon>Mucoromycota</taxon>
        <taxon>Mortierellomycotina</taxon>
        <taxon>Mortierellomycetes</taxon>
        <taxon>Mortierellales</taxon>
        <taxon>Mortierellaceae</taxon>
        <taxon>Entomortierella</taxon>
    </lineage>
</organism>
<feature type="compositionally biased region" description="Polar residues" evidence="1">
    <location>
        <begin position="234"/>
        <end position="248"/>
    </location>
</feature>
<feature type="compositionally biased region" description="Polar residues" evidence="1">
    <location>
        <begin position="184"/>
        <end position="197"/>
    </location>
</feature>
<dbReference type="GO" id="GO:0005737">
    <property type="term" value="C:cytoplasm"/>
    <property type="evidence" value="ECO:0007669"/>
    <property type="project" value="TreeGrafter"/>
</dbReference>
<dbReference type="Pfam" id="PF03399">
    <property type="entry name" value="SAC3_GANP"/>
    <property type="match status" value="1"/>
</dbReference>
<evidence type="ECO:0000313" key="4">
    <source>
        <dbReference type="Proteomes" id="UP000703661"/>
    </source>
</evidence>
<dbReference type="InterPro" id="IPR005062">
    <property type="entry name" value="SAC3/GANP/THP3_conserved"/>
</dbReference>